<dbReference type="EMBL" id="FBWG01000008">
    <property type="protein sequence ID" value="CUX24131.1"/>
    <property type="molecule type" value="Genomic_DNA"/>
</dbReference>
<dbReference type="AlphaFoldDB" id="A0A1S7PP47"/>
<evidence type="ECO:0000313" key="1">
    <source>
        <dbReference type="EMBL" id="CUX24131.1"/>
    </source>
</evidence>
<organism evidence="1 2">
    <name type="scientific">Agrobacterium deltaense Zutra 3/1</name>
    <dbReference type="NCBI Taxonomy" id="1183427"/>
    <lineage>
        <taxon>Bacteria</taxon>
        <taxon>Pseudomonadati</taxon>
        <taxon>Pseudomonadota</taxon>
        <taxon>Alphaproteobacteria</taxon>
        <taxon>Hyphomicrobiales</taxon>
        <taxon>Rhizobiaceae</taxon>
        <taxon>Rhizobium/Agrobacterium group</taxon>
        <taxon>Agrobacterium</taxon>
    </lineage>
</organism>
<proteinExistence type="predicted"/>
<protein>
    <submittedName>
        <fullName evidence="1">Uncharacterized protein</fullName>
    </submittedName>
</protein>
<accession>A0A1S7PP47</accession>
<sequence>MSPALSENLINAHKILLKSYD</sequence>
<evidence type="ECO:0000313" key="2">
    <source>
        <dbReference type="Proteomes" id="UP000191987"/>
    </source>
</evidence>
<name>A0A1S7PP47_9HYPH</name>
<reference evidence="1 2" key="1">
    <citation type="submission" date="2016-01" db="EMBL/GenBank/DDBJ databases">
        <authorList>
            <person name="Oliw E.H."/>
        </authorList>
    </citation>
    <scope>NUCLEOTIDE SEQUENCE [LARGE SCALE GENOMIC DNA]</scope>
    <source>
        <strain evidence="1 2">Zutra 3-1</strain>
    </source>
</reference>
<dbReference type="Proteomes" id="UP000191987">
    <property type="component" value="Unassembled WGS sequence"/>
</dbReference>
<gene>
    <name evidence="1" type="ORF">AGR7C_Cc160237</name>
</gene>